<dbReference type="EMBL" id="BPLR01005970">
    <property type="protein sequence ID" value="GIY06520.1"/>
    <property type="molecule type" value="Genomic_DNA"/>
</dbReference>
<comment type="caution">
    <text evidence="2">The sequence shown here is derived from an EMBL/GenBank/DDBJ whole genome shotgun (WGS) entry which is preliminary data.</text>
</comment>
<evidence type="ECO:0000256" key="1">
    <source>
        <dbReference type="SAM" id="SignalP"/>
    </source>
</evidence>
<proteinExistence type="predicted"/>
<gene>
    <name evidence="2" type="ORF">CEXT_47771</name>
</gene>
<evidence type="ECO:0000313" key="3">
    <source>
        <dbReference type="Proteomes" id="UP001054945"/>
    </source>
</evidence>
<keyword evidence="3" id="KW-1185">Reference proteome</keyword>
<feature type="signal peptide" evidence="1">
    <location>
        <begin position="1"/>
        <end position="21"/>
    </location>
</feature>
<evidence type="ECO:0000313" key="2">
    <source>
        <dbReference type="EMBL" id="GIY06520.1"/>
    </source>
</evidence>
<reference evidence="2 3" key="1">
    <citation type="submission" date="2021-06" db="EMBL/GenBank/DDBJ databases">
        <title>Caerostris extrusa draft genome.</title>
        <authorList>
            <person name="Kono N."/>
            <person name="Arakawa K."/>
        </authorList>
    </citation>
    <scope>NUCLEOTIDE SEQUENCE [LARGE SCALE GENOMIC DNA]</scope>
</reference>
<keyword evidence="1" id="KW-0732">Signal</keyword>
<dbReference type="AlphaFoldDB" id="A0AAV4QBN8"/>
<name>A0AAV4QBN8_CAEEX</name>
<protein>
    <submittedName>
        <fullName evidence="2">Uncharacterized protein</fullName>
    </submittedName>
</protein>
<sequence>MFFSKIVTALTLLALLSFATADDPKDCEFQNNLDDLINMILSLVTGLIDLITSAI</sequence>
<dbReference type="Proteomes" id="UP001054945">
    <property type="component" value="Unassembled WGS sequence"/>
</dbReference>
<organism evidence="2 3">
    <name type="scientific">Caerostris extrusa</name>
    <name type="common">Bark spider</name>
    <name type="synonym">Caerostris bankana</name>
    <dbReference type="NCBI Taxonomy" id="172846"/>
    <lineage>
        <taxon>Eukaryota</taxon>
        <taxon>Metazoa</taxon>
        <taxon>Ecdysozoa</taxon>
        <taxon>Arthropoda</taxon>
        <taxon>Chelicerata</taxon>
        <taxon>Arachnida</taxon>
        <taxon>Araneae</taxon>
        <taxon>Araneomorphae</taxon>
        <taxon>Entelegynae</taxon>
        <taxon>Araneoidea</taxon>
        <taxon>Araneidae</taxon>
        <taxon>Caerostris</taxon>
    </lineage>
</organism>
<feature type="chain" id="PRO_5043966207" evidence="1">
    <location>
        <begin position="22"/>
        <end position="55"/>
    </location>
</feature>
<accession>A0AAV4QBN8</accession>
<feature type="non-terminal residue" evidence="2">
    <location>
        <position position="55"/>
    </location>
</feature>